<keyword evidence="2" id="KW-1185">Reference proteome</keyword>
<accession>A0AAD1R9Z0</accession>
<feature type="non-terminal residue" evidence="1">
    <location>
        <position position="1"/>
    </location>
</feature>
<proteinExistence type="predicted"/>
<evidence type="ECO:0000313" key="2">
    <source>
        <dbReference type="Proteomes" id="UP001295444"/>
    </source>
</evidence>
<evidence type="ECO:0000313" key="1">
    <source>
        <dbReference type="EMBL" id="CAH2245946.1"/>
    </source>
</evidence>
<feature type="non-terminal residue" evidence="1">
    <location>
        <position position="58"/>
    </location>
</feature>
<dbReference type="AlphaFoldDB" id="A0AAD1R9Z0"/>
<dbReference type="EMBL" id="OW240913">
    <property type="protein sequence ID" value="CAH2245946.1"/>
    <property type="molecule type" value="Genomic_DNA"/>
</dbReference>
<sequence length="58" mass="6354">STDCWGSIRHFRFRTAVSGGLVRVRSGSFSEASRITSGYHGLVRARSGSRRANFHAAN</sequence>
<organism evidence="1 2">
    <name type="scientific">Pelobates cultripes</name>
    <name type="common">Western spadefoot toad</name>
    <dbReference type="NCBI Taxonomy" id="61616"/>
    <lineage>
        <taxon>Eukaryota</taxon>
        <taxon>Metazoa</taxon>
        <taxon>Chordata</taxon>
        <taxon>Craniata</taxon>
        <taxon>Vertebrata</taxon>
        <taxon>Euteleostomi</taxon>
        <taxon>Amphibia</taxon>
        <taxon>Batrachia</taxon>
        <taxon>Anura</taxon>
        <taxon>Pelobatoidea</taxon>
        <taxon>Pelobatidae</taxon>
        <taxon>Pelobates</taxon>
    </lineage>
</organism>
<gene>
    <name evidence="1" type="ORF">PECUL_23A058347</name>
</gene>
<protein>
    <submittedName>
        <fullName evidence="1">Uncharacterized protein</fullName>
    </submittedName>
</protein>
<reference evidence="1" key="1">
    <citation type="submission" date="2022-03" db="EMBL/GenBank/DDBJ databases">
        <authorList>
            <person name="Alioto T."/>
            <person name="Alioto T."/>
            <person name="Gomez Garrido J."/>
        </authorList>
    </citation>
    <scope>NUCLEOTIDE SEQUENCE</scope>
</reference>
<dbReference type="Proteomes" id="UP001295444">
    <property type="component" value="Chromosome 02"/>
</dbReference>
<name>A0AAD1R9Z0_PELCU</name>